<organism evidence="2 3">
    <name type="scientific">Mucor velutinosus</name>
    <dbReference type="NCBI Taxonomy" id="708070"/>
    <lineage>
        <taxon>Eukaryota</taxon>
        <taxon>Fungi</taxon>
        <taxon>Fungi incertae sedis</taxon>
        <taxon>Mucoromycota</taxon>
        <taxon>Mucoromycotina</taxon>
        <taxon>Mucoromycetes</taxon>
        <taxon>Mucorales</taxon>
        <taxon>Mucorineae</taxon>
        <taxon>Mucoraceae</taxon>
        <taxon>Mucor</taxon>
    </lineage>
</organism>
<dbReference type="EMBL" id="JASEJX010000015">
    <property type="protein sequence ID" value="KAK4514170.1"/>
    <property type="molecule type" value="Genomic_DNA"/>
</dbReference>
<dbReference type="GeneID" id="89945459"/>
<gene>
    <name evidence="2" type="ORF">ATC70_001757</name>
</gene>
<accession>A0AAN7DGQ9</accession>
<keyword evidence="3" id="KW-1185">Reference proteome</keyword>
<comment type="caution">
    <text evidence="2">The sequence shown here is derived from an EMBL/GenBank/DDBJ whole genome shotgun (WGS) entry which is preliminary data.</text>
</comment>
<reference evidence="2 3" key="1">
    <citation type="submission" date="2022-11" db="EMBL/GenBank/DDBJ databases">
        <title>Mucor velutinosus strain NIH1002 WGS.</title>
        <authorList>
            <person name="Subramanian P."/>
            <person name="Mullikin J.C."/>
            <person name="Segre J.A."/>
            <person name="Zelazny A.M."/>
        </authorList>
    </citation>
    <scope>NUCLEOTIDE SEQUENCE [LARGE SCALE GENOMIC DNA]</scope>
    <source>
        <strain evidence="2 3">NIH1002</strain>
    </source>
</reference>
<evidence type="ECO:0000313" key="2">
    <source>
        <dbReference type="EMBL" id="KAK4514170.1"/>
    </source>
</evidence>
<name>A0AAN7DGQ9_9FUNG</name>
<protein>
    <submittedName>
        <fullName evidence="2">Uncharacterized protein</fullName>
    </submittedName>
</protein>
<evidence type="ECO:0000256" key="1">
    <source>
        <dbReference type="SAM" id="MobiDB-lite"/>
    </source>
</evidence>
<feature type="compositionally biased region" description="Basic residues" evidence="1">
    <location>
        <begin position="147"/>
        <end position="160"/>
    </location>
</feature>
<proteinExistence type="predicted"/>
<feature type="region of interest" description="Disordered" evidence="1">
    <location>
        <begin position="111"/>
        <end position="160"/>
    </location>
</feature>
<evidence type="ECO:0000313" key="3">
    <source>
        <dbReference type="Proteomes" id="UP001304243"/>
    </source>
</evidence>
<dbReference type="RefSeq" id="XP_064680836.1">
    <property type="nucleotide sequence ID" value="XM_064821150.1"/>
</dbReference>
<dbReference type="Proteomes" id="UP001304243">
    <property type="component" value="Unassembled WGS sequence"/>
</dbReference>
<sequence length="160" mass="17931">MALFGEEMTIWCRKLKSLRSMCLKNSAICTAISCPPRKHNLAQETFEKQGANVKDWVRGTFTIPTTGSALFPKHFLTSPIAPTSTAEPKETVDFVVSILSDGTKVKRRVNLRDSNKMKRKSNRTVDDNPGHKRKPKHQPKSNVSTSKRSKGKHRGQAVNN</sequence>
<dbReference type="AlphaFoldDB" id="A0AAN7DGQ9"/>